<evidence type="ECO:0000256" key="4">
    <source>
        <dbReference type="PROSITE-ProRule" id="PRU00473"/>
    </source>
</evidence>
<proteinExistence type="predicted"/>
<dbReference type="RefSeq" id="WP_097046384.1">
    <property type="nucleotide sequence ID" value="NZ_OBEH01000004.1"/>
</dbReference>
<dbReference type="Pfam" id="PF00691">
    <property type="entry name" value="OmpA"/>
    <property type="match status" value="1"/>
</dbReference>
<dbReference type="SUPFAM" id="SSF103088">
    <property type="entry name" value="OmpA-like"/>
    <property type="match status" value="1"/>
</dbReference>
<dbReference type="CDD" id="cd07185">
    <property type="entry name" value="OmpA_C-like"/>
    <property type="match status" value="1"/>
</dbReference>
<evidence type="ECO:0000259" key="5">
    <source>
        <dbReference type="PROSITE" id="PS51123"/>
    </source>
</evidence>
<keyword evidence="7" id="KW-1185">Reference proteome</keyword>
<dbReference type="PRINTS" id="PR01021">
    <property type="entry name" value="OMPADOMAIN"/>
</dbReference>
<dbReference type="AlphaFoldDB" id="A0A285MYR0"/>
<dbReference type="InterPro" id="IPR006664">
    <property type="entry name" value="OMP_bac"/>
</dbReference>
<dbReference type="OrthoDB" id="9792021at2"/>
<reference evidence="7" key="1">
    <citation type="submission" date="2017-09" db="EMBL/GenBank/DDBJ databases">
        <authorList>
            <person name="Varghese N."/>
            <person name="Submissions S."/>
        </authorList>
    </citation>
    <scope>NUCLEOTIDE SEQUENCE [LARGE SCALE GENOMIC DNA]</scope>
    <source>
        <strain evidence="7">DSM 25885</strain>
    </source>
</reference>
<organism evidence="6 7">
    <name type="scientific">Flagellimonas pacifica</name>
    <dbReference type="NCBI Taxonomy" id="1247520"/>
    <lineage>
        <taxon>Bacteria</taxon>
        <taxon>Pseudomonadati</taxon>
        <taxon>Bacteroidota</taxon>
        <taxon>Flavobacteriia</taxon>
        <taxon>Flavobacteriales</taxon>
        <taxon>Flavobacteriaceae</taxon>
        <taxon>Flagellimonas</taxon>
    </lineage>
</organism>
<dbReference type="PANTHER" id="PTHR30329">
    <property type="entry name" value="STATOR ELEMENT OF FLAGELLAR MOTOR COMPLEX"/>
    <property type="match status" value="1"/>
</dbReference>
<dbReference type="PROSITE" id="PS51123">
    <property type="entry name" value="OMPA_2"/>
    <property type="match status" value="1"/>
</dbReference>
<dbReference type="InterPro" id="IPR036737">
    <property type="entry name" value="OmpA-like_sf"/>
</dbReference>
<dbReference type="Proteomes" id="UP000219048">
    <property type="component" value="Unassembled WGS sequence"/>
</dbReference>
<accession>A0A285MYR0</accession>
<sequence length="445" mass="50100">MTKNLTPIILLFIGTLLSSEKMVADTSIKVLTEDINPGHNFNIKISTDKTFGEKAWVGIFKPGSNGKSASGYESYEYLRNHDINNIVLRAPIAPGLYELRLFAADPGEFMTSTSFQVVKIQPNQYTLKILSEEIKPSHDFMASVSTTFTRDKKAWLGIYKSGSNLKDYSGYLTYVYVGGKNEKKATLTAPIEPGDYQLRFYSADPGALIHYIPFHVGNLDLPGLAFKTDKDAYGPEEEIIVEYTGHQDLTNNAWIGVFNTDAKSKDYSHYLDYRYLRPNKTGGTLQFRAPSTKGNYELRLYYDETGPQLLSPTVFKVTSSLDDASLKKTLLDEGKVTLYGIYFDTDKSVIKPESHPLIAEIAKMLNSDTSIKIMIEGHTDAQGDDMYNMKLSDRRAKAVFQVLITKHQVSKNQLQFKGFGETRFIGDNKTEQGRAKNRRVELKKL</sequence>
<feature type="domain" description="OmpA-like" evidence="5">
    <location>
        <begin position="333"/>
        <end position="445"/>
    </location>
</feature>
<evidence type="ECO:0000256" key="2">
    <source>
        <dbReference type="ARBA" id="ARBA00023136"/>
    </source>
</evidence>
<evidence type="ECO:0000313" key="7">
    <source>
        <dbReference type="Proteomes" id="UP000219048"/>
    </source>
</evidence>
<dbReference type="EMBL" id="OBEH01000004">
    <property type="protein sequence ID" value="SNZ00926.1"/>
    <property type="molecule type" value="Genomic_DNA"/>
</dbReference>
<keyword evidence="2 4" id="KW-0472">Membrane</keyword>
<dbReference type="InterPro" id="IPR006665">
    <property type="entry name" value="OmpA-like"/>
</dbReference>
<keyword evidence="3" id="KW-0998">Cell outer membrane</keyword>
<dbReference type="GO" id="GO:0009279">
    <property type="term" value="C:cell outer membrane"/>
    <property type="evidence" value="ECO:0007669"/>
    <property type="project" value="UniProtKB-SubCell"/>
</dbReference>
<protein>
    <submittedName>
        <fullName evidence="6">Outer membrane protein OmpA</fullName>
    </submittedName>
</protein>
<dbReference type="PANTHER" id="PTHR30329:SF21">
    <property type="entry name" value="LIPOPROTEIN YIAD-RELATED"/>
    <property type="match status" value="1"/>
</dbReference>
<comment type="subcellular location">
    <subcellularLocation>
        <location evidence="1">Cell outer membrane</location>
    </subcellularLocation>
</comment>
<name>A0A285MYR0_9FLAO</name>
<gene>
    <name evidence="6" type="ORF">SAMN06265377_2754</name>
</gene>
<evidence type="ECO:0000313" key="6">
    <source>
        <dbReference type="EMBL" id="SNZ00926.1"/>
    </source>
</evidence>
<evidence type="ECO:0000256" key="3">
    <source>
        <dbReference type="ARBA" id="ARBA00023237"/>
    </source>
</evidence>
<dbReference type="InterPro" id="IPR050330">
    <property type="entry name" value="Bact_OuterMem_StrucFunc"/>
</dbReference>
<evidence type="ECO:0000256" key="1">
    <source>
        <dbReference type="ARBA" id="ARBA00004442"/>
    </source>
</evidence>
<dbReference type="Gene3D" id="3.30.1330.60">
    <property type="entry name" value="OmpA-like domain"/>
    <property type="match status" value="1"/>
</dbReference>